<dbReference type="Proteomes" id="UP000805704">
    <property type="component" value="Chromosome 14"/>
</dbReference>
<protein>
    <submittedName>
        <fullName evidence="1">Uncharacterized protein</fullName>
    </submittedName>
</protein>
<name>A0ACB7FBH8_NIBAL</name>
<gene>
    <name evidence="1" type="ORF">GBF38_006422</name>
</gene>
<organism evidence="1 2">
    <name type="scientific">Nibea albiflora</name>
    <name type="common">Yellow drum</name>
    <name type="synonym">Corvina albiflora</name>
    <dbReference type="NCBI Taxonomy" id="240163"/>
    <lineage>
        <taxon>Eukaryota</taxon>
        <taxon>Metazoa</taxon>
        <taxon>Chordata</taxon>
        <taxon>Craniata</taxon>
        <taxon>Vertebrata</taxon>
        <taxon>Euteleostomi</taxon>
        <taxon>Actinopterygii</taxon>
        <taxon>Neopterygii</taxon>
        <taxon>Teleostei</taxon>
        <taxon>Neoteleostei</taxon>
        <taxon>Acanthomorphata</taxon>
        <taxon>Eupercaria</taxon>
        <taxon>Sciaenidae</taxon>
        <taxon>Nibea</taxon>
    </lineage>
</organism>
<dbReference type="EMBL" id="CM024802">
    <property type="protein sequence ID" value="KAG8011544.1"/>
    <property type="molecule type" value="Genomic_DNA"/>
</dbReference>
<proteinExistence type="predicted"/>
<evidence type="ECO:0000313" key="2">
    <source>
        <dbReference type="Proteomes" id="UP000805704"/>
    </source>
</evidence>
<keyword evidence="2" id="KW-1185">Reference proteome</keyword>
<accession>A0ACB7FBH8</accession>
<evidence type="ECO:0000313" key="1">
    <source>
        <dbReference type="EMBL" id="KAG8011544.1"/>
    </source>
</evidence>
<comment type="caution">
    <text evidence="1">The sequence shown here is derived from an EMBL/GenBank/DDBJ whole genome shotgun (WGS) entry which is preliminary data.</text>
</comment>
<reference evidence="1" key="1">
    <citation type="submission" date="2020-04" db="EMBL/GenBank/DDBJ databases">
        <title>A chromosome-scale assembly and high-density genetic map of the yellow drum (Nibea albiflora) genome.</title>
        <authorList>
            <person name="Xu D."/>
            <person name="Zhang W."/>
            <person name="Chen R."/>
            <person name="Tan P."/>
            <person name="Wang L."/>
            <person name="Song H."/>
            <person name="Tian L."/>
            <person name="Zhu Q."/>
            <person name="Wang B."/>
        </authorList>
    </citation>
    <scope>NUCLEOTIDE SEQUENCE</scope>
    <source>
        <strain evidence="1">ZJHYS-2018</strain>
    </source>
</reference>
<sequence length="86" mass="9501">MFLLQPDVPKCLSSSPSSSTVEANSSSSSSSILPVSQMIDKVKDYCSTRSDNFYKNIIMSDSFANSTRFFCRDRRPPSSFSDRGGL</sequence>